<keyword evidence="4" id="KW-0560">Oxidoreductase</keyword>
<keyword evidence="2" id="KW-0285">Flavoprotein</keyword>
<evidence type="ECO:0000256" key="2">
    <source>
        <dbReference type="ARBA" id="ARBA00022630"/>
    </source>
</evidence>
<comment type="cofactor">
    <cofactor evidence="1">
        <name>FAD</name>
        <dbReference type="ChEBI" id="CHEBI:57692"/>
    </cofactor>
</comment>
<dbReference type="PANTHER" id="PTHR10961:SF46">
    <property type="entry name" value="PEROXISOMAL SARCOSINE OXIDASE"/>
    <property type="match status" value="1"/>
</dbReference>
<protein>
    <submittedName>
        <fullName evidence="6">FAD-dependent oxidoreductase</fullName>
    </submittedName>
</protein>
<reference evidence="6 7" key="1">
    <citation type="journal article" date="2019" name="Int. J. Syst. Evol. Microbiol.">
        <title>The Global Catalogue of Microorganisms (GCM) 10K type strain sequencing project: providing services to taxonomists for standard genome sequencing and annotation.</title>
        <authorList>
            <consortium name="The Broad Institute Genomics Platform"/>
            <consortium name="The Broad Institute Genome Sequencing Center for Infectious Disease"/>
            <person name="Wu L."/>
            <person name="Ma J."/>
        </authorList>
    </citation>
    <scope>NUCLEOTIDE SEQUENCE [LARGE SCALE GENOMIC DNA]</scope>
    <source>
        <strain evidence="6 7">JCM 13004</strain>
    </source>
</reference>
<evidence type="ECO:0000256" key="4">
    <source>
        <dbReference type="ARBA" id="ARBA00023002"/>
    </source>
</evidence>
<dbReference type="Gene3D" id="3.30.9.10">
    <property type="entry name" value="D-Amino Acid Oxidase, subunit A, domain 2"/>
    <property type="match status" value="1"/>
</dbReference>
<dbReference type="InterPro" id="IPR036188">
    <property type="entry name" value="FAD/NAD-bd_sf"/>
</dbReference>
<dbReference type="Gene3D" id="3.50.50.60">
    <property type="entry name" value="FAD/NAD(P)-binding domain"/>
    <property type="match status" value="1"/>
</dbReference>
<comment type="caution">
    <text evidence="6">The sequence shown here is derived from an EMBL/GenBank/DDBJ whole genome shotgun (WGS) entry which is preliminary data.</text>
</comment>
<gene>
    <name evidence="6" type="ORF">GCM10009665_19020</name>
</gene>
<evidence type="ECO:0000313" key="7">
    <source>
        <dbReference type="Proteomes" id="UP001500037"/>
    </source>
</evidence>
<dbReference type="InterPro" id="IPR006076">
    <property type="entry name" value="FAD-dep_OxRdtase"/>
</dbReference>
<evidence type="ECO:0000259" key="5">
    <source>
        <dbReference type="Pfam" id="PF01266"/>
    </source>
</evidence>
<evidence type="ECO:0000256" key="3">
    <source>
        <dbReference type="ARBA" id="ARBA00022827"/>
    </source>
</evidence>
<sequence length="345" mass="36164">MVVVGAGVSGLLTALECALAGHRVTVLDRGPIPNPAAGSYDQHRVMRVFVPDDPVATGQRLAAHHRWLELETLLGTAFYRRVGVLTGWPRERVAQVSAQAAAAGVPLREAEPAQLAQLELPAGVVGLREPVAGVLLAQRVLRAAARWLAGHGAVTLRPGCAVTGVDTERAAVVLADGERLGADLVLVAAGAWGRDLVAHPVVLHRQTMLYLWPPEQLLRWWRGAPAAGGLGADGRAWAVPPGDGTFLKISSDAVRREVADARSEAESQAPWVEQLLGAAVLAGMDRYRVAAVKACHYVTDAATGGALLTRVGPAVWSRAACGGSGFGTAPLVAREIVDALRERAA</sequence>
<proteinExistence type="predicted"/>
<organism evidence="6 7">
    <name type="scientific">Kitasatospora nipponensis</name>
    <dbReference type="NCBI Taxonomy" id="258049"/>
    <lineage>
        <taxon>Bacteria</taxon>
        <taxon>Bacillati</taxon>
        <taxon>Actinomycetota</taxon>
        <taxon>Actinomycetes</taxon>
        <taxon>Kitasatosporales</taxon>
        <taxon>Streptomycetaceae</taxon>
        <taxon>Kitasatospora</taxon>
    </lineage>
</organism>
<feature type="domain" description="FAD dependent oxidoreductase" evidence="5">
    <location>
        <begin position="2"/>
        <end position="338"/>
    </location>
</feature>
<keyword evidence="3" id="KW-0274">FAD</keyword>
<dbReference type="PANTHER" id="PTHR10961">
    <property type="entry name" value="PEROXISOMAL SARCOSINE OXIDASE"/>
    <property type="match status" value="1"/>
</dbReference>
<dbReference type="Proteomes" id="UP001500037">
    <property type="component" value="Unassembled WGS sequence"/>
</dbReference>
<dbReference type="Pfam" id="PF01266">
    <property type="entry name" value="DAO"/>
    <property type="match status" value="1"/>
</dbReference>
<name>A0ABN1VZV3_9ACTN</name>
<dbReference type="SUPFAM" id="SSF51905">
    <property type="entry name" value="FAD/NAD(P)-binding domain"/>
    <property type="match status" value="1"/>
</dbReference>
<evidence type="ECO:0000313" key="6">
    <source>
        <dbReference type="EMBL" id="GAA1228775.1"/>
    </source>
</evidence>
<dbReference type="EMBL" id="BAAALF010000022">
    <property type="protein sequence ID" value="GAA1228775.1"/>
    <property type="molecule type" value="Genomic_DNA"/>
</dbReference>
<keyword evidence="7" id="KW-1185">Reference proteome</keyword>
<evidence type="ECO:0000256" key="1">
    <source>
        <dbReference type="ARBA" id="ARBA00001974"/>
    </source>
</evidence>
<dbReference type="InterPro" id="IPR045170">
    <property type="entry name" value="MTOX"/>
</dbReference>
<accession>A0ABN1VZV3</accession>